<keyword evidence="2" id="KW-1185">Reference proteome</keyword>
<dbReference type="InterPro" id="IPR019289">
    <property type="entry name" value="Phage_tail_E/E"/>
</dbReference>
<dbReference type="EMBL" id="JADGMQ010000004">
    <property type="protein sequence ID" value="MBI1620801.1"/>
    <property type="molecule type" value="Genomic_DNA"/>
</dbReference>
<evidence type="ECO:0000313" key="2">
    <source>
        <dbReference type="Proteomes" id="UP000601789"/>
    </source>
</evidence>
<gene>
    <name evidence="1" type="ORF">IOD40_09025</name>
</gene>
<dbReference type="Pfam" id="PF10109">
    <property type="entry name" value="Phage_TAC_7"/>
    <property type="match status" value="1"/>
</dbReference>
<name>A0ABS0SDL4_9HYPH</name>
<evidence type="ECO:0000313" key="1">
    <source>
        <dbReference type="EMBL" id="MBI1620801.1"/>
    </source>
</evidence>
<comment type="caution">
    <text evidence="1">The sequence shown here is derived from an EMBL/GenBank/DDBJ whole genome shotgun (WGS) entry which is preliminary data.</text>
</comment>
<reference evidence="1 2" key="1">
    <citation type="submission" date="2020-10" db="EMBL/GenBank/DDBJ databases">
        <title>Aquamicrobium zhengzhouensis sp. nov., a exopolysaccharide producing bacterium isolated from farmland soil.</title>
        <authorList>
            <person name="Wang X."/>
        </authorList>
    </citation>
    <scope>NUCLEOTIDE SEQUENCE [LARGE SCALE GENOMIC DNA]</scope>
    <source>
        <strain evidence="2">cd-1</strain>
    </source>
</reference>
<sequence length="91" mass="9519">MTTIKLSKPVEHAGTTYSEISVREPEMGDFMAADLVTGDQTKEAAIYASIAGIPLPAMKKLRPLDYKAIVVAADKLAGNALAPESGDTSPA</sequence>
<dbReference type="Proteomes" id="UP000601789">
    <property type="component" value="Unassembled WGS sequence"/>
</dbReference>
<accession>A0ABS0SDL4</accession>
<dbReference type="RefSeq" id="WP_198476191.1">
    <property type="nucleotide sequence ID" value="NZ_JADGMQ010000004.1"/>
</dbReference>
<proteinExistence type="predicted"/>
<protein>
    <submittedName>
        <fullName evidence="1">Phage tail assembly protein</fullName>
    </submittedName>
</protein>
<organism evidence="1 2">
    <name type="scientific">Aquamicrobium zhengzhouense</name>
    <dbReference type="NCBI Taxonomy" id="2781738"/>
    <lineage>
        <taxon>Bacteria</taxon>
        <taxon>Pseudomonadati</taxon>
        <taxon>Pseudomonadota</taxon>
        <taxon>Alphaproteobacteria</taxon>
        <taxon>Hyphomicrobiales</taxon>
        <taxon>Phyllobacteriaceae</taxon>
        <taxon>Aquamicrobium</taxon>
    </lineage>
</organism>